<gene>
    <name evidence="1" type="ORF">LTS18_010689</name>
</gene>
<reference evidence="1" key="1">
    <citation type="submission" date="2024-09" db="EMBL/GenBank/DDBJ databases">
        <title>Black Yeasts Isolated from many extreme environments.</title>
        <authorList>
            <person name="Coleine C."/>
            <person name="Stajich J.E."/>
            <person name="Selbmann L."/>
        </authorList>
    </citation>
    <scope>NUCLEOTIDE SEQUENCE</scope>
    <source>
        <strain evidence="1">CCFEE 5737</strain>
    </source>
</reference>
<sequence length="229" mass="25720">MMVRYIVRNSHAMSFENARLKMNGQIIPLRCFPLDELIENMQLAREKGIKTILDAVINTYEDARCGKACNYPNATPKDRDDCTGKILSSLFAGIVSEADLLPGDWPSEPPYLVDESILSLAQKFKSMDFEGTQHSDSWKCVPATKMCKTIDDLLANLPEVVTSEDVVFMKSRAAKSGAKSVWDHPESCPLPASQEQALREGWLHDQRFEKAYNRRSQTADSSTNPIFRG</sequence>
<comment type="caution">
    <text evidence="1">The sequence shown here is derived from an EMBL/GenBank/DDBJ whole genome shotgun (WGS) entry which is preliminary data.</text>
</comment>
<keyword evidence="2" id="KW-1185">Reference proteome</keyword>
<evidence type="ECO:0000313" key="1">
    <source>
        <dbReference type="EMBL" id="KAK3077298.1"/>
    </source>
</evidence>
<dbReference type="Proteomes" id="UP001186974">
    <property type="component" value="Unassembled WGS sequence"/>
</dbReference>
<proteinExistence type="predicted"/>
<organism evidence="1 2">
    <name type="scientific">Coniosporium uncinatum</name>
    <dbReference type="NCBI Taxonomy" id="93489"/>
    <lineage>
        <taxon>Eukaryota</taxon>
        <taxon>Fungi</taxon>
        <taxon>Dikarya</taxon>
        <taxon>Ascomycota</taxon>
        <taxon>Pezizomycotina</taxon>
        <taxon>Dothideomycetes</taxon>
        <taxon>Dothideomycetes incertae sedis</taxon>
        <taxon>Coniosporium</taxon>
    </lineage>
</organism>
<name>A0ACC3DLC5_9PEZI</name>
<accession>A0ACC3DLC5</accession>
<dbReference type="EMBL" id="JAWDJW010003004">
    <property type="protein sequence ID" value="KAK3077298.1"/>
    <property type="molecule type" value="Genomic_DNA"/>
</dbReference>
<evidence type="ECO:0000313" key="2">
    <source>
        <dbReference type="Proteomes" id="UP001186974"/>
    </source>
</evidence>
<protein>
    <submittedName>
        <fullName evidence="1">Uncharacterized protein</fullName>
    </submittedName>
</protein>